<feature type="transmembrane region" description="Helical" evidence="1">
    <location>
        <begin position="34"/>
        <end position="57"/>
    </location>
</feature>
<keyword evidence="1" id="KW-1133">Transmembrane helix</keyword>
<evidence type="ECO:0000313" key="2">
    <source>
        <dbReference type="EMBL" id="KAF0823986.1"/>
    </source>
</evidence>
<dbReference type="AlphaFoldDB" id="A0A800MX42"/>
<feature type="transmembrane region" description="Helical" evidence="1">
    <location>
        <begin position="7"/>
        <end position="28"/>
    </location>
</feature>
<dbReference type="Proteomes" id="UP000465778">
    <property type="component" value="Unassembled WGS sequence"/>
</dbReference>
<dbReference type="Gene3D" id="1.20.1250.20">
    <property type="entry name" value="MFS general substrate transporter like domains"/>
    <property type="match status" value="1"/>
</dbReference>
<gene>
    <name evidence="2" type="ORF">KIS1582_2231</name>
</gene>
<feature type="transmembrane region" description="Helical" evidence="1">
    <location>
        <begin position="69"/>
        <end position="90"/>
    </location>
</feature>
<evidence type="ECO:0000313" key="3">
    <source>
        <dbReference type="Proteomes" id="UP000465778"/>
    </source>
</evidence>
<keyword evidence="1" id="KW-0812">Transmembrane</keyword>
<name>A0A800MX42_CYTFI</name>
<sequence length="131" mass="14497">MLTQKFNLYQLINAGLLLSGSFIIAASFAENTFIFLSLLFAAAFGLPLVNIAIGGWMPGIVEPKMMGRVQGWISPLMMLSQSITLGFIAVSFPEFLRVEMLYWMEGGCLALVGVFYSLVLPGLNKKIRKKR</sequence>
<dbReference type="SUPFAM" id="SSF103473">
    <property type="entry name" value="MFS general substrate transporter"/>
    <property type="match status" value="1"/>
</dbReference>
<proteinExistence type="predicted"/>
<feature type="transmembrane region" description="Helical" evidence="1">
    <location>
        <begin position="102"/>
        <end position="123"/>
    </location>
</feature>
<dbReference type="InterPro" id="IPR036259">
    <property type="entry name" value="MFS_trans_sf"/>
</dbReference>
<protein>
    <submittedName>
        <fullName evidence="2">Putative permease</fullName>
    </submittedName>
</protein>
<keyword evidence="1" id="KW-0472">Membrane</keyword>
<dbReference type="EMBL" id="VDEM01000021">
    <property type="protein sequence ID" value="KAF0823986.1"/>
    <property type="molecule type" value="Genomic_DNA"/>
</dbReference>
<organism evidence="2 3">
    <name type="scientific">Cytobacillus firmus</name>
    <name type="common">Bacillus firmus</name>
    <dbReference type="NCBI Taxonomy" id="1399"/>
    <lineage>
        <taxon>Bacteria</taxon>
        <taxon>Bacillati</taxon>
        <taxon>Bacillota</taxon>
        <taxon>Bacilli</taxon>
        <taxon>Bacillales</taxon>
        <taxon>Bacillaceae</taxon>
        <taxon>Cytobacillus</taxon>
    </lineage>
</organism>
<reference evidence="2 3" key="1">
    <citation type="journal article" date="2020" name="G3 (Bethesda)">
        <title>Whole Genome Sequencing and Comparative Genomics of Two Nematicidal Bacillus Strains Reveals a Wide Range of Possible Virulence Factors.</title>
        <authorList>
            <person name="Susic N."/>
            <person name="Janezic S."/>
            <person name="Rupnik M."/>
            <person name="Geric Stare B."/>
        </authorList>
    </citation>
    <scope>NUCLEOTIDE SEQUENCE [LARGE SCALE GENOMIC DNA]</scope>
    <source>
        <strain evidence="2 3">I-1582</strain>
    </source>
</reference>
<evidence type="ECO:0000256" key="1">
    <source>
        <dbReference type="SAM" id="Phobius"/>
    </source>
</evidence>
<accession>A0A800MX42</accession>
<dbReference type="RefSeq" id="WP_236564640.1">
    <property type="nucleotide sequence ID" value="NZ_JBALOT010000006.1"/>
</dbReference>
<comment type="caution">
    <text evidence="2">The sequence shown here is derived from an EMBL/GenBank/DDBJ whole genome shotgun (WGS) entry which is preliminary data.</text>
</comment>